<protein>
    <submittedName>
        <fullName evidence="2">Uncharacterized protein</fullName>
    </submittedName>
</protein>
<feature type="region of interest" description="Disordered" evidence="1">
    <location>
        <begin position="77"/>
        <end position="109"/>
    </location>
</feature>
<sequence>MSDAFSRAFAVVVNQYRSPRQYTVSVERASEMIAKNIGLFSDGFAAEPHLIVGLFATEAEAWALARRLQRTRTTMQALLQTPARSASSASTASSPANASMSPPELDSSE</sequence>
<feature type="compositionally biased region" description="Low complexity" evidence="1">
    <location>
        <begin position="77"/>
        <end position="103"/>
    </location>
</feature>
<dbReference type="KEGG" id="pfg:AB870_20705"/>
<keyword evidence="3" id="KW-1185">Reference proteome</keyword>
<gene>
    <name evidence="2" type="ORF">AB870_20705</name>
</gene>
<dbReference type="RefSeq" id="WP_047907765.1">
    <property type="nucleotide sequence ID" value="NZ_CP011807.3"/>
</dbReference>
<dbReference type="STRING" id="656179.AB870_20705"/>
<name>A0A0H3WUV7_9BURK</name>
<evidence type="ECO:0000256" key="1">
    <source>
        <dbReference type="SAM" id="MobiDB-lite"/>
    </source>
</evidence>
<reference evidence="2" key="1">
    <citation type="submission" date="2016-06" db="EMBL/GenBank/DDBJ databases">
        <title>Complete Genome Sequence of Pandoraea faecigallinarum DSM-23572.</title>
        <authorList>
            <person name="Yong D."/>
            <person name="Ee R."/>
            <person name="Lim Y.-L."/>
            <person name="Yin W.-F."/>
            <person name="Chan K.-G."/>
        </authorList>
    </citation>
    <scope>NUCLEOTIDE SEQUENCE</scope>
    <source>
        <strain evidence="2">DSM 23572</strain>
    </source>
</reference>
<accession>A0A0H3WUV7</accession>
<evidence type="ECO:0000313" key="3">
    <source>
        <dbReference type="Proteomes" id="UP000035651"/>
    </source>
</evidence>
<dbReference type="EMBL" id="CP011807">
    <property type="protein sequence ID" value="AKM32009.1"/>
    <property type="molecule type" value="Genomic_DNA"/>
</dbReference>
<dbReference type="Proteomes" id="UP000035651">
    <property type="component" value="Chromosome"/>
</dbReference>
<dbReference type="AlphaFoldDB" id="A0A0H3WUV7"/>
<dbReference type="OrthoDB" id="8945156at2"/>
<dbReference type="PATRIC" id="fig|656179.3.peg.4421"/>
<proteinExistence type="predicted"/>
<organism evidence="2 3">
    <name type="scientific">Pandoraea faecigallinarum</name>
    <dbReference type="NCBI Taxonomy" id="656179"/>
    <lineage>
        <taxon>Bacteria</taxon>
        <taxon>Pseudomonadati</taxon>
        <taxon>Pseudomonadota</taxon>
        <taxon>Betaproteobacteria</taxon>
        <taxon>Burkholderiales</taxon>
        <taxon>Burkholderiaceae</taxon>
        <taxon>Pandoraea</taxon>
    </lineage>
</organism>
<evidence type="ECO:0000313" key="2">
    <source>
        <dbReference type="EMBL" id="AKM32009.1"/>
    </source>
</evidence>